<comment type="catalytic activity">
    <reaction evidence="7">
        <text>Endonucleolytic cleavage of RNA, removing 5'-extranucleotides from tRNA precursor.</text>
        <dbReference type="EC" id="3.1.26.5"/>
    </reaction>
</comment>
<organism evidence="9 10">
    <name type="scientific">Legionella busanensis</name>
    <dbReference type="NCBI Taxonomy" id="190655"/>
    <lineage>
        <taxon>Bacteria</taxon>
        <taxon>Pseudomonadati</taxon>
        <taxon>Pseudomonadota</taxon>
        <taxon>Gammaproteobacteria</taxon>
        <taxon>Legionellales</taxon>
        <taxon>Legionellaceae</taxon>
        <taxon>Legionella</taxon>
    </lineage>
</organism>
<comment type="function">
    <text evidence="1 7">RNaseP catalyzes the removal of the 5'-leader sequence from pre-tRNA to produce the mature 5'-terminus. It can also cleave other RNA substrates such as 4.5S RNA. The protein component plays an auxiliary but essential role in vivo by binding to the 5'-leader sequence and broadening the substrate specificity of the ribozyme.</text>
</comment>
<evidence type="ECO:0000256" key="7">
    <source>
        <dbReference type="HAMAP-Rule" id="MF_00227"/>
    </source>
</evidence>
<comment type="subunit">
    <text evidence="7">Consists of a catalytic RNA component (M1 or rnpB) and a protein subunit.</text>
</comment>
<sequence length="114" mass="13438">MYDFDKKRRLIAKSDYDYVFAQANKVIIQEFIILYRQNSLGYARLGLSLSKKKIAKACQRNRLKRLVREYFRTQDLPAVDIIFLARHGAGKVENRLIIAHLGNAWKKLNTFYVK</sequence>
<dbReference type="AlphaFoldDB" id="A0A378JT34"/>
<dbReference type="InterPro" id="IPR014721">
    <property type="entry name" value="Ribsml_uS5_D2-typ_fold_subgr"/>
</dbReference>
<dbReference type="PANTHER" id="PTHR33992">
    <property type="entry name" value="RIBONUCLEASE P PROTEIN COMPONENT"/>
    <property type="match status" value="1"/>
</dbReference>
<dbReference type="PROSITE" id="PS00648">
    <property type="entry name" value="RIBONUCLEASE_P"/>
    <property type="match status" value="1"/>
</dbReference>
<evidence type="ECO:0000313" key="9">
    <source>
        <dbReference type="EMBL" id="STX52930.1"/>
    </source>
</evidence>
<name>A0A378JT34_9GAMM</name>
<evidence type="ECO:0000256" key="2">
    <source>
        <dbReference type="ARBA" id="ARBA00022694"/>
    </source>
</evidence>
<keyword evidence="10" id="KW-1185">Reference proteome</keyword>
<evidence type="ECO:0000256" key="6">
    <source>
        <dbReference type="ARBA" id="ARBA00022884"/>
    </source>
</evidence>
<dbReference type="GO" id="GO:0001682">
    <property type="term" value="P:tRNA 5'-leader removal"/>
    <property type="evidence" value="ECO:0007669"/>
    <property type="project" value="UniProtKB-UniRule"/>
</dbReference>
<accession>A0A378JT34</accession>
<dbReference type="Proteomes" id="UP000254794">
    <property type="component" value="Unassembled WGS sequence"/>
</dbReference>
<dbReference type="InterPro" id="IPR020568">
    <property type="entry name" value="Ribosomal_Su5_D2-typ_SF"/>
</dbReference>
<keyword evidence="4 7" id="KW-0255">Endonuclease</keyword>
<dbReference type="GO" id="GO:0042781">
    <property type="term" value="F:3'-tRNA processing endoribonuclease activity"/>
    <property type="evidence" value="ECO:0007669"/>
    <property type="project" value="TreeGrafter"/>
</dbReference>
<reference evidence="9 10" key="1">
    <citation type="submission" date="2018-06" db="EMBL/GenBank/DDBJ databases">
        <authorList>
            <consortium name="Pathogen Informatics"/>
            <person name="Doyle S."/>
        </authorList>
    </citation>
    <scope>NUCLEOTIDE SEQUENCE [LARGE SCALE GENOMIC DNA]</scope>
    <source>
        <strain evidence="9 10">NCTC13316</strain>
    </source>
</reference>
<evidence type="ECO:0000256" key="1">
    <source>
        <dbReference type="ARBA" id="ARBA00002663"/>
    </source>
</evidence>
<dbReference type="PANTHER" id="PTHR33992:SF1">
    <property type="entry name" value="RIBONUCLEASE P PROTEIN COMPONENT"/>
    <property type="match status" value="1"/>
</dbReference>
<dbReference type="SUPFAM" id="SSF54211">
    <property type="entry name" value="Ribosomal protein S5 domain 2-like"/>
    <property type="match status" value="1"/>
</dbReference>
<dbReference type="Pfam" id="PF00825">
    <property type="entry name" value="Ribonuclease_P"/>
    <property type="match status" value="1"/>
</dbReference>
<dbReference type="Gene3D" id="3.30.230.10">
    <property type="match status" value="1"/>
</dbReference>
<evidence type="ECO:0000256" key="8">
    <source>
        <dbReference type="NCBIfam" id="TIGR00188"/>
    </source>
</evidence>
<protein>
    <recommendedName>
        <fullName evidence="7 8">Ribonuclease P protein component</fullName>
        <shortName evidence="7">RNase P protein</shortName>
        <shortName evidence="7">RNaseP protein</shortName>
        <ecNumber evidence="7 8">3.1.26.5</ecNumber>
    </recommendedName>
    <alternativeName>
        <fullName evidence="7">Protein C5</fullName>
    </alternativeName>
</protein>
<dbReference type="EC" id="3.1.26.5" evidence="7 8"/>
<dbReference type="HAMAP" id="MF_00227">
    <property type="entry name" value="RNase_P"/>
    <property type="match status" value="1"/>
</dbReference>
<keyword evidence="5 7" id="KW-0378">Hydrolase</keyword>
<dbReference type="OrthoDB" id="9796422at2"/>
<dbReference type="InterPro" id="IPR000100">
    <property type="entry name" value="RNase_P"/>
</dbReference>
<evidence type="ECO:0000313" key="10">
    <source>
        <dbReference type="Proteomes" id="UP000254794"/>
    </source>
</evidence>
<dbReference type="InterPro" id="IPR020539">
    <property type="entry name" value="RNase_P_CS"/>
</dbReference>
<dbReference type="RefSeq" id="WP_115332448.1">
    <property type="nucleotide sequence ID" value="NZ_CAAAHP010000003.1"/>
</dbReference>
<comment type="similarity">
    <text evidence="7">Belongs to the RnpA family.</text>
</comment>
<dbReference type="NCBIfam" id="TIGR00188">
    <property type="entry name" value="rnpA"/>
    <property type="match status" value="1"/>
</dbReference>
<dbReference type="GO" id="GO:0004526">
    <property type="term" value="F:ribonuclease P activity"/>
    <property type="evidence" value="ECO:0007669"/>
    <property type="project" value="UniProtKB-UniRule"/>
</dbReference>
<evidence type="ECO:0000256" key="5">
    <source>
        <dbReference type="ARBA" id="ARBA00022801"/>
    </source>
</evidence>
<dbReference type="GO" id="GO:0030677">
    <property type="term" value="C:ribonuclease P complex"/>
    <property type="evidence" value="ECO:0007669"/>
    <property type="project" value="TreeGrafter"/>
</dbReference>
<evidence type="ECO:0000256" key="3">
    <source>
        <dbReference type="ARBA" id="ARBA00022722"/>
    </source>
</evidence>
<gene>
    <name evidence="7 9" type="primary">rnpA</name>
    <name evidence="9" type="ORF">NCTC13316_03056</name>
</gene>
<evidence type="ECO:0000256" key="4">
    <source>
        <dbReference type="ARBA" id="ARBA00022759"/>
    </source>
</evidence>
<dbReference type="GO" id="GO:0000049">
    <property type="term" value="F:tRNA binding"/>
    <property type="evidence" value="ECO:0007669"/>
    <property type="project" value="UniProtKB-UniRule"/>
</dbReference>
<dbReference type="EMBL" id="UGOD01000001">
    <property type="protein sequence ID" value="STX52930.1"/>
    <property type="molecule type" value="Genomic_DNA"/>
</dbReference>
<keyword evidence="2 7" id="KW-0819">tRNA processing</keyword>
<keyword evidence="3 7" id="KW-0540">Nuclease</keyword>
<proteinExistence type="inferred from homology"/>
<keyword evidence="6 7" id="KW-0694">RNA-binding</keyword>